<evidence type="ECO:0000313" key="7">
    <source>
        <dbReference type="EMBL" id="PJR03678.1"/>
    </source>
</evidence>
<keyword evidence="2 5" id="KW-0812">Transmembrane</keyword>
<feature type="transmembrane region" description="Helical" evidence="5">
    <location>
        <begin position="6"/>
        <end position="27"/>
    </location>
</feature>
<keyword evidence="4 5" id="KW-0472">Membrane</keyword>
<keyword evidence="1" id="KW-1003">Cell membrane</keyword>
<evidence type="ECO:0000256" key="3">
    <source>
        <dbReference type="ARBA" id="ARBA00022989"/>
    </source>
</evidence>
<reference evidence="7 8" key="1">
    <citation type="submission" date="2017-06" db="EMBL/GenBank/DDBJ databases">
        <title>Description of Avrilella dinanensis gen. nov. sp. nov.</title>
        <authorList>
            <person name="Leyer C."/>
            <person name="Sassi M."/>
            <person name="Minet J."/>
            <person name="Kayal S."/>
            <person name="Cattoir V."/>
        </authorList>
    </citation>
    <scope>NUCLEOTIDE SEQUENCE [LARGE SCALE GENOMIC DNA]</scope>
    <source>
        <strain evidence="7 8">UR159</strain>
    </source>
</reference>
<feature type="transmembrane region" description="Helical" evidence="5">
    <location>
        <begin position="308"/>
        <end position="327"/>
    </location>
</feature>
<dbReference type="AlphaFoldDB" id="A0A2M9R497"/>
<feature type="transmembrane region" description="Helical" evidence="5">
    <location>
        <begin position="55"/>
        <end position="74"/>
    </location>
</feature>
<name>A0A2M9R497_9FLAO</name>
<evidence type="ECO:0000259" key="6">
    <source>
        <dbReference type="PROSITE" id="PS50234"/>
    </source>
</evidence>
<proteinExistence type="predicted"/>
<keyword evidence="8" id="KW-1185">Reference proteome</keyword>
<dbReference type="PROSITE" id="PS50234">
    <property type="entry name" value="VWFA"/>
    <property type="match status" value="1"/>
</dbReference>
<dbReference type="EMBL" id="NIPO01000001">
    <property type="protein sequence ID" value="PJR03678.1"/>
    <property type="molecule type" value="Genomic_DNA"/>
</dbReference>
<dbReference type="SMART" id="SM00327">
    <property type="entry name" value="VWA"/>
    <property type="match status" value="1"/>
</dbReference>
<comment type="caution">
    <text evidence="7">The sequence shown here is derived from an EMBL/GenBank/DDBJ whole genome shotgun (WGS) entry which is preliminary data.</text>
</comment>
<dbReference type="OrthoDB" id="6206554at2"/>
<evidence type="ECO:0000313" key="8">
    <source>
        <dbReference type="Proteomes" id="UP000231960"/>
    </source>
</evidence>
<accession>A0A2M9R497</accession>
<protein>
    <submittedName>
        <fullName evidence="7">BatB protein</fullName>
    </submittedName>
</protein>
<gene>
    <name evidence="7" type="ORF">CDL10_03445</name>
</gene>
<dbReference type="PANTHER" id="PTHR22550">
    <property type="entry name" value="SPORE GERMINATION PROTEIN"/>
    <property type="match status" value="1"/>
</dbReference>
<dbReference type="Gene3D" id="3.40.50.410">
    <property type="entry name" value="von Willebrand factor, type A domain"/>
    <property type="match status" value="1"/>
</dbReference>
<sequence>MWQLDNTYYLLFLLVIPVLGLLAFWYFRWQDKKQKTFGTDGYLTKLAPEVSRHKVVLKTIFALITLLMLILALVNPKIGTKTETVKRQGIDIVFAIDVSKSMLAEDIAPNRLEKTKQLATQIINNLGTDRIGIVGYAGQAFPMLPITTDYNMAKMYLREMNTDMVSSMGTALSDAIEVSSRFFDDPNTSKVIILFSDGEDHGEGIAEAVDIAKDKNISIITIAVGTEEGRNIPIRENGRIADYKKDAEGNTVITKMNSETLQEIAEETGGAFILGNHTKEVVSLVENNIRDIKKTDFESQQIAEFQSYFQWFLAIALLLIIVQLFMTERKTAWVQKRNLFNDKS</sequence>
<feature type="domain" description="VWFA" evidence="6">
    <location>
        <begin position="91"/>
        <end position="268"/>
    </location>
</feature>
<evidence type="ECO:0000256" key="2">
    <source>
        <dbReference type="ARBA" id="ARBA00022692"/>
    </source>
</evidence>
<evidence type="ECO:0000256" key="4">
    <source>
        <dbReference type="ARBA" id="ARBA00023136"/>
    </source>
</evidence>
<dbReference type="InterPro" id="IPR050768">
    <property type="entry name" value="UPF0353/GerABKA_families"/>
</dbReference>
<dbReference type="Pfam" id="PF00092">
    <property type="entry name" value="VWA"/>
    <property type="match status" value="1"/>
</dbReference>
<dbReference type="SUPFAM" id="SSF53300">
    <property type="entry name" value="vWA-like"/>
    <property type="match status" value="1"/>
</dbReference>
<dbReference type="InterPro" id="IPR036465">
    <property type="entry name" value="vWFA_dom_sf"/>
</dbReference>
<organism evidence="7 8">
    <name type="scientific">Avrilella dinanensis</name>
    <dbReference type="NCBI Taxonomy" id="2008672"/>
    <lineage>
        <taxon>Bacteria</taxon>
        <taxon>Pseudomonadati</taxon>
        <taxon>Bacteroidota</taxon>
        <taxon>Flavobacteriia</taxon>
        <taxon>Flavobacteriales</taxon>
        <taxon>Flavobacteriaceae</taxon>
        <taxon>Avrilella</taxon>
    </lineage>
</organism>
<dbReference type="Proteomes" id="UP000231960">
    <property type="component" value="Unassembled WGS sequence"/>
</dbReference>
<keyword evidence="3 5" id="KW-1133">Transmembrane helix</keyword>
<dbReference type="RefSeq" id="WP_100677246.1">
    <property type="nucleotide sequence ID" value="NZ_NIPO01000001.1"/>
</dbReference>
<dbReference type="InterPro" id="IPR002035">
    <property type="entry name" value="VWF_A"/>
</dbReference>
<evidence type="ECO:0000256" key="1">
    <source>
        <dbReference type="ARBA" id="ARBA00022475"/>
    </source>
</evidence>
<dbReference type="PANTHER" id="PTHR22550:SF5">
    <property type="entry name" value="LEUCINE ZIPPER PROTEIN 4"/>
    <property type="match status" value="1"/>
</dbReference>
<evidence type="ECO:0000256" key="5">
    <source>
        <dbReference type="SAM" id="Phobius"/>
    </source>
</evidence>